<dbReference type="EMBL" id="BMNK01000016">
    <property type="protein sequence ID" value="GGP14462.1"/>
    <property type="molecule type" value="Genomic_DNA"/>
</dbReference>
<evidence type="ECO:0000313" key="3">
    <source>
        <dbReference type="Proteomes" id="UP000660745"/>
    </source>
</evidence>
<protein>
    <submittedName>
        <fullName evidence="2">Uncharacterized protein</fullName>
    </submittedName>
</protein>
<gene>
    <name evidence="2" type="ORF">GCM10012278_70360</name>
</gene>
<feature type="region of interest" description="Disordered" evidence="1">
    <location>
        <begin position="54"/>
        <end position="75"/>
    </location>
</feature>
<dbReference type="Proteomes" id="UP000660745">
    <property type="component" value="Unassembled WGS sequence"/>
</dbReference>
<comment type="caution">
    <text evidence="2">The sequence shown here is derived from an EMBL/GenBank/DDBJ whole genome shotgun (WGS) entry which is preliminary data.</text>
</comment>
<sequence length="89" mass="9430">MADSEGVEVLERFGQEAADGGIALQQFFEDAGEEIVEGRGVEVVKVQTCPLPSASWTRPRPAVRGGSDTTDRRGGAALLGLTLKKPCSR</sequence>
<reference evidence="2" key="2">
    <citation type="submission" date="2020-09" db="EMBL/GenBank/DDBJ databases">
        <authorList>
            <person name="Sun Q."/>
            <person name="Zhou Y."/>
        </authorList>
    </citation>
    <scope>NUCLEOTIDE SEQUENCE</scope>
    <source>
        <strain evidence="2">CGMCC 4.7430</strain>
    </source>
</reference>
<name>A0A918EA05_9ACTN</name>
<evidence type="ECO:0000313" key="2">
    <source>
        <dbReference type="EMBL" id="GGP14462.1"/>
    </source>
</evidence>
<accession>A0A918EA05</accession>
<proteinExistence type="predicted"/>
<dbReference type="AlphaFoldDB" id="A0A918EA05"/>
<organism evidence="2 3">
    <name type="scientific">Nonomuraea glycinis</name>
    <dbReference type="NCBI Taxonomy" id="2047744"/>
    <lineage>
        <taxon>Bacteria</taxon>
        <taxon>Bacillati</taxon>
        <taxon>Actinomycetota</taxon>
        <taxon>Actinomycetes</taxon>
        <taxon>Streptosporangiales</taxon>
        <taxon>Streptosporangiaceae</taxon>
        <taxon>Nonomuraea</taxon>
    </lineage>
</organism>
<keyword evidence="3" id="KW-1185">Reference proteome</keyword>
<evidence type="ECO:0000256" key="1">
    <source>
        <dbReference type="SAM" id="MobiDB-lite"/>
    </source>
</evidence>
<reference evidence="2" key="1">
    <citation type="journal article" date="2014" name="Int. J. Syst. Evol. Microbiol.">
        <title>Complete genome sequence of Corynebacterium casei LMG S-19264T (=DSM 44701T), isolated from a smear-ripened cheese.</title>
        <authorList>
            <consortium name="US DOE Joint Genome Institute (JGI-PGF)"/>
            <person name="Walter F."/>
            <person name="Albersmeier A."/>
            <person name="Kalinowski J."/>
            <person name="Ruckert C."/>
        </authorList>
    </citation>
    <scope>NUCLEOTIDE SEQUENCE</scope>
    <source>
        <strain evidence="2">CGMCC 4.7430</strain>
    </source>
</reference>